<organism evidence="3 4">
    <name type="scientific">Saccharopolyspora dendranthemae</name>
    <dbReference type="NCBI Taxonomy" id="1181886"/>
    <lineage>
        <taxon>Bacteria</taxon>
        <taxon>Bacillati</taxon>
        <taxon>Actinomycetota</taxon>
        <taxon>Actinomycetes</taxon>
        <taxon>Pseudonocardiales</taxon>
        <taxon>Pseudonocardiaceae</taxon>
        <taxon>Saccharopolyspora</taxon>
    </lineage>
</organism>
<evidence type="ECO:0000313" key="4">
    <source>
        <dbReference type="Proteomes" id="UP000316184"/>
    </source>
</evidence>
<keyword evidence="2" id="KW-0472">Membrane</keyword>
<name>A0A561U4K5_9PSEU</name>
<sequence>MTNLPPRPDPTAGEPRPPEAPTQYQGVASEAPPKTLPRPPEGEGPTLEYHRLSKRNVWLGAPIPIVILLGLAVLHSGFVALTYWFVWAIAAVYLAYLVYTVRSDVLTAGAEWVRLNRAWVRIYELTSINYVGRGSGTSFAVVIKDRERTVELPLHIVQANKQLWNLVYLGMRYSAGNGAEVNRAMRAQFPELAPRTPRHNNS</sequence>
<proteinExistence type="predicted"/>
<keyword evidence="4" id="KW-1185">Reference proteome</keyword>
<evidence type="ECO:0000256" key="2">
    <source>
        <dbReference type="SAM" id="Phobius"/>
    </source>
</evidence>
<feature type="region of interest" description="Disordered" evidence="1">
    <location>
        <begin position="1"/>
        <end position="45"/>
    </location>
</feature>
<protein>
    <submittedName>
        <fullName evidence="3">Uncharacterized protein</fullName>
    </submittedName>
</protein>
<keyword evidence="2" id="KW-1133">Transmembrane helix</keyword>
<evidence type="ECO:0000313" key="3">
    <source>
        <dbReference type="EMBL" id="TWF94291.1"/>
    </source>
</evidence>
<evidence type="ECO:0000256" key="1">
    <source>
        <dbReference type="SAM" id="MobiDB-lite"/>
    </source>
</evidence>
<keyword evidence="2" id="KW-0812">Transmembrane</keyword>
<feature type="transmembrane region" description="Helical" evidence="2">
    <location>
        <begin position="57"/>
        <end position="75"/>
    </location>
</feature>
<accession>A0A561U4K5</accession>
<feature type="transmembrane region" description="Helical" evidence="2">
    <location>
        <begin position="81"/>
        <end position="99"/>
    </location>
</feature>
<gene>
    <name evidence="3" type="ORF">FHU35_14578</name>
</gene>
<reference evidence="3 4" key="1">
    <citation type="submission" date="2019-06" db="EMBL/GenBank/DDBJ databases">
        <title>Sequencing the genomes of 1000 actinobacteria strains.</title>
        <authorList>
            <person name="Klenk H.-P."/>
        </authorList>
    </citation>
    <scope>NUCLEOTIDE SEQUENCE [LARGE SCALE GENOMIC DNA]</scope>
    <source>
        <strain evidence="3 4">DSM 46699</strain>
    </source>
</reference>
<dbReference type="EMBL" id="VIWX01000004">
    <property type="protein sequence ID" value="TWF94291.1"/>
    <property type="molecule type" value="Genomic_DNA"/>
</dbReference>
<comment type="caution">
    <text evidence="3">The sequence shown here is derived from an EMBL/GenBank/DDBJ whole genome shotgun (WGS) entry which is preliminary data.</text>
</comment>
<dbReference type="AlphaFoldDB" id="A0A561U4K5"/>
<dbReference type="Proteomes" id="UP000316184">
    <property type="component" value="Unassembled WGS sequence"/>
</dbReference>